<dbReference type="PANTHER" id="PTHR18937">
    <property type="entry name" value="STRUCTURAL MAINTENANCE OF CHROMOSOMES SMC FAMILY MEMBER"/>
    <property type="match status" value="1"/>
</dbReference>
<protein>
    <recommendedName>
        <fullName evidence="10">Structural maintenance of chromosomes protein</fullName>
    </recommendedName>
</protein>
<dbReference type="GO" id="GO:0005634">
    <property type="term" value="C:nucleus"/>
    <property type="evidence" value="ECO:0007669"/>
    <property type="project" value="UniProtKB-SubCell"/>
</dbReference>
<dbReference type="PIRSF" id="PIRSF005719">
    <property type="entry name" value="SMC"/>
    <property type="match status" value="1"/>
</dbReference>
<dbReference type="GO" id="GO:0003677">
    <property type="term" value="F:DNA binding"/>
    <property type="evidence" value="ECO:0007669"/>
    <property type="project" value="TreeGrafter"/>
</dbReference>
<proteinExistence type="inferred from homology"/>
<dbReference type="Gene3D" id="3.40.50.300">
    <property type="entry name" value="P-loop containing nucleotide triphosphate hydrolases"/>
    <property type="match status" value="2"/>
</dbReference>
<dbReference type="PANTHER" id="PTHR18937:SF12">
    <property type="entry name" value="STRUCTURAL MAINTENANCE OF CHROMOSOMES PROTEIN"/>
    <property type="match status" value="1"/>
</dbReference>
<keyword evidence="7 11" id="KW-0175">Coiled coil</keyword>
<evidence type="ECO:0000256" key="12">
    <source>
        <dbReference type="SAM" id="MobiDB-lite"/>
    </source>
</evidence>
<dbReference type="InterPro" id="IPR028468">
    <property type="entry name" value="Smc1_ABC"/>
</dbReference>
<feature type="coiled-coil region" evidence="11">
    <location>
        <begin position="1071"/>
        <end position="1205"/>
    </location>
</feature>
<keyword evidence="5" id="KW-0132">Cell division</keyword>
<dbReference type="SUPFAM" id="SSF75553">
    <property type="entry name" value="Smc hinge domain"/>
    <property type="match status" value="1"/>
</dbReference>
<dbReference type="InterPro" id="IPR010935">
    <property type="entry name" value="SMC_hinge"/>
</dbReference>
<keyword evidence="6" id="KW-0498">Mitosis</keyword>
<comment type="subcellular location">
    <subcellularLocation>
        <location evidence="2">Chromosome</location>
    </subcellularLocation>
    <subcellularLocation>
        <location evidence="1 10">Nucleus</location>
    </subcellularLocation>
</comment>
<dbReference type="GO" id="GO:0005524">
    <property type="term" value="F:ATP binding"/>
    <property type="evidence" value="ECO:0007669"/>
    <property type="project" value="InterPro"/>
</dbReference>
<keyword evidence="15" id="KW-1185">Reference proteome</keyword>
<dbReference type="SMART" id="SM00968">
    <property type="entry name" value="SMC_hinge"/>
    <property type="match status" value="1"/>
</dbReference>
<comment type="similarity">
    <text evidence="3">Belongs to the SMC family. SMC1 subfamily.</text>
</comment>
<organism evidence="14">
    <name type="scientific">Medioppia subpectinata</name>
    <dbReference type="NCBI Taxonomy" id="1979941"/>
    <lineage>
        <taxon>Eukaryota</taxon>
        <taxon>Metazoa</taxon>
        <taxon>Ecdysozoa</taxon>
        <taxon>Arthropoda</taxon>
        <taxon>Chelicerata</taxon>
        <taxon>Arachnida</taxon>
        <taxon>Acari</taxon>
        <taxon>Acariformes</taxon>
        <taxon>Sarcoptiformes</taxon>
        <taxon>Oribatida</taxon>
        <taxon>Brachypylina</taxon>
        <taxon>Oppioidea</taxon>
        <taxon>Oppiidae</taxon>
        <taxon>Medioppia</taxon>
    </lineage>
</organism>
<evidence type="ECO:0000256" key="8">
    <source>
        <dbReference type="ARBA" id="ARBA00023242"/>
    </source>
</evidence>
<dbReference type="InterPro" id="IPR003395">
    <property type="entry name" value="RecF/RecN/SMC_N"/>
</dbReference>
<dbReference type="Gene3D" id="1.20.1060.20">
    <property type="match status" value="1"/>
</dbReference>
<evidence type="ECO:0000256" key="1">
    <source>
        <dbReference type="ARBA" id="ARBA00004123"/>
    </source>
</evidence>
<evidence type="ECO:0000256" key="6">
    <source>
        <dbReference type="ARBA" id="ARBA00022776"/>
    </source>
</evidence>
<accession>A0A7R9KGX5</accession>
<keyword evidence="4" id="KW-0158">Chromosome</keyword>
<feature type="region of interest" description="Disordered" evidence="12">
    <location>
        <begin position="475"/>
        <end position="504"/>
    </location>
</feature>
<reference evidence="14" key="1">
    <citation type="submission" date="2020-11" db="EMBL/GenBank/DDBJ databases">
        <authorList>
            <person name="Tran Van P."/>
        </authorList>
    </citation>
    <scope>NUCLEOTIDE SEQUENCE</scope>
</reference>
<evidence type="ECO:0000256" key="4">
    <source>
        <dbReference type="ARBA" id="ARBA00022454"/>
    </source>
</evidence>
<evidence type="ECO:0000256" key="9">
    <source>
        <dbReference type="ARBA" id="ARBA00023306"/>
    </source>
</evidence>
<evidence type="ECO:0000256" key="5">
    <source>
        <dbReference type="ARBA" id="ARBA00022618"/>
    </source>
</evidence>
<feature type="domain" description="SMC hinge" evidence="13">
    <location>
        <begin position="791"/>
        <end position="910"/>
    </location>
</feature>
<dbReference type="CDD" id="cd03275">
    <property type="entry name" value="ABC_SMC1_euk"/>
    <property type="match status" value="1"/>
</dbReference>
<evidence type="ECO:0000313" key="14">
    <source>
        <dbReference type="EMBL" id="CAD7621970.1"/>
    </source>
</evidence>
<evidence type="ECO:0000256" key="10">
    <source>
        <dbReference type="PIRNR" id="PIRNR005719"/>
    </source>
</evidence>
<dbReference type="FunFam" id="3.40.50.300:FF:000564">
    <property type="entry name" value="Structural maintenance of chromosomes 1A"/>
    <property type="match status" value="1"/>
</dbReference>
<dbReference type="InterPro" id="IPR036277">
    <property type="entry name" value="SMC_hinge_sf"/>
</dbReference>
<evidence type="ECO:0000256" key="11">
    <source>
        <dbReference type="SAM" id="Coils"/>
    </source>
</evidence>
<dbReference type="FunFam" id="1.20.1060.20:FF:000001">
    <property type="entry name" value="Structural maintenance of chromosomes 1A"/>
    <property type="match status" value="1"/>
</dbReference>
<feature type="region of interest" description="Disordered" evidence="12">
    <location>
        <begin position="1233"/>
        <end position="1269"/>
    </location>
</feature>
<dbReference type="Proteomes" id="UP000759131">
    <property type="component" value="Unassembled WGS sequence"/>
</dbReference>
<keyword evidence="8 10" id="KW-0539">Nucleus</keyword>
<keyword evidence="9" id="KW-0131">Cell cycle</keyword>
<dbReference type="Pfam" id="PF02463">
    <property type="entry name" value="SMC_N"/>
    <property type="match status" value="1"/>
</dbReference>
<feature type="region of interest" description="Disordered" evidence="12">
    <location>
        <begin position="669"/>
        <end position="698"/>
    </location>
</feature>
<feature type="compositionally biased region" description="Low complexity" evidence="12">
    <location>
        <begin position="1233"/>
        <end position="1245"/>
    </location>
</feature>
<dbReference type="Pfam" id="PF06470">
    <property type="entry name" value="SMC_hinge"/>
    <property type="match status" value="1"/>
</dbReference>
<name>A0A7R9KGX5_9ACAR</name>
<evidence type="ECO:0000256" key="2">
    <source>
        <dbReference type="ARBA" id="ARBA00004286"/>
    </source>
</evidence>
<dbReference type="OrthoDB" id="413649at2759"/>
<dbReference type="Gene3D" id="3.30.70.1620">
    <property type="match status" value="1"/>
</dbReference>
<evidence type="ECO:0000256" key="3">
    <source>
        <dbReference type="ARBA" id="ARBA00005597"/>
    </source>
</evidence>
<gene>
    <name evidence="14" type="ORF">OSB1V03_LOCUS2439</name>
</gene>
<evidence type="ECO:0000256" key="7">
    <source>
        <dbReference type="ARBA" id="ARBA00023054"/>
    </source>
</evidence>
<dbReference type="EMBL" id="CAJPIZ010000857">
    <property type="protein sequence ID" value="CAG2102400.1"/>
    <property type="molecule type" value="Genomic_DNA"/>
</dbReference>
<dbReference type="GO" id="GO:0016887">
    <property type="term" value="F:ATP hydrolysis activity"/>
    <property type="evidence" value="ECO:0007669"/>
    <property type="project" value="InterPro"/>
</dbReference>
<dbReference type="GO" id="GO:0007062">
    <property type="term" value="P:sister chromatid cohesion"/>
    <property type="evidence" value="ECO:0007669"/>
    <property type="project" value="InterPro"/>
</dbReference>
<feature type="coiled-coil region" evidence="11">
    <location>
        <begin position="958"/>
        <end position="1022"/>
    </location>
</feature>
<dbReference type="InterPro" id="IPR027417">
    <property type="entry name" value="P-loop_NTPase"/>
</dbReference>
<dbReference type="GO" id="GO:0008278">
    <property type="term" value="C:cohesin complex"/>
    <property type="evidence" value="ECO:0007669"/>
    <property type="project" value="InterPro"/>
</dbReference>
<dbReference type="GO" id="GO:0051301">
    <property type="term" value="P:cell division"/>
    <property type="evidence" value="ECO:0007669"/>
    <property type="project" value="UniProtKB-KW"/>
</dbReference>
<evidence type="ECO:0000259" key="13">
    <source>
        <dbReference type="SMART" id="SM00968"/>
    </source>
</evidence>
<sequence>MDSVRACVNSFAAICLSIKTLTAEELTTRRESTRVPQTSPLSLPFILFTRCHHFHRFRALPSHRWCRPSLTSLNTTRVAADLAMPGFLEYMEVDNFKSYSGQQQIGPLKQFTAVIGPNGSGKSNFMDAISFVLGEKTNNLRVKKLSELIHGASIGRPVSNQASVTLVYRDQDSGRITRFQRLVLGSSSEYRIDENVVSKQDYATRLEKLGINVKARNFLVYQGAVESIAMKNPREITGLFEEISRSNEFKEDYVNKKVRMDRSEEELHHMYVKKKGIAAEKKEAQGEINEAKKYQNLRDELNKVQIDLQLFKLYHIQDDVEELQEDMDRKRKDMDKHIKNKEKIDTEVRNKKQNLAKISKELSGIDRKIRDVELNLNKKRPTYIKAKENASHIEKKLETAKKSKASAIKAHDNHQNTIKELEEDYNRVKKEYDKWEQEMTKEKELHKTDVVLKEGQKKEYNRLKEEAARLSSKYMKDLDSLEREQKADQDRNENENRKKMDIESRTRVLQNNLDENVKRITKLCDNLMDKHIKNKEKIDTEVRNKKQNLAKISKELSGIDRKIRDVELNLNKKRPTYIKAKENASHIEKKLETAKKSKASAIKAHDNHQNTIKELEEDYNRVKKEYDKWEQEMTKEKELHKTDVVLKEGQKKEYNRLKEEAARLSSKYMKDLDSLEREQKADQDRNENENRKKMDIESRTRVLQNNLDENVKRITKLCDNLEVSETNLQDLTKKKVEIESIVNSSKEQVESITHKLESINRELGDAKVDRHEDERRKKKAEVVDNLKKLYPGVFDRLLNMCKPIHKRYNMSITKVMGKNMNAIIVDSERTGRQCIQYLKEQMLEPETFLPLDYIEVKQVKERLRNIQHPRNVKMLYDVLKYDPPAIKRAVLYATNNALVCETAEDANLVAFDLGDGKRYDAVALDGTFYQKCGFISGGSADLEKRARRWDEKELHSLKYQKEKLAESLKEELKKTRKESDLMVINSQIKGLDTRLKYCRSDKTQTEKNNEDFKKEIKQLDAKLKSFDPQIKEISSRMESRDVKITEIREAMNSVEDTIFGSFCEDLGVDNIRQYEERQNKATQENEKIRLKYENEKNSLSSRLAYERSKDTNENVKRWQRVVSEEEKNLSTARETEKKEMQGIEEEMKKVEELKNDKISKKTECDSVEDEITEVKRGLSSIQKELSAAQKSLMQIECRLESKKADRHAILLHCKMECIELPLVSGDLNDIAAGGANNNDGETNGNADEDEDDDGPSTQRSYESDSNLKPDFSILKNSLKNMNDSDAIKKKESEMQTEINSKREVLRKIQAPNMRAIDKLEDVKERLKGTDSEVNNLRLDSKKAKMAFEEIKRNRLREFTVCFEAVAQRVDSIYKSLTNNASAQAFLVPENPEEPYLEGINYNCVAPGKRFQPMSNLSGGEKTVAALALLFAIHSYKPAPFFVLDEIDAALDNTNIGKVARFIREKTESSFQCIVISLKEEFYGHASSLIGVAPDPGDCTISRVFTADLSQYQE</sequence>
<dbReference type="EMBL" id="OC855432">
    <property type="protein sequence ID" value="CAD7621970.1"/>
    <property type="molecule type" value="Genomic_DNA"/>
</dbReference>
<dbReference type="SUPFAM" id="SSF52540">
    <property type="entry name" value="P-loop containing nucleoside triphosphate hydrolases"/>
    <property type="match status" value="1"/>
</dbReference>
<dbReference type="InterPro" id="IPR024704">
    <property type="entry name" value="SMC"/>
</dbReference>
<evidence type="ECO:0000313" key="15">
    <source>
        <dbReference type="Proteomes" id="UP000759131"/>
    </source>
</evidence>